<proteinExistence type="predicted"/>
<comment type="caution">
    <text evidence="2">The sequence shown here is derived from an EMBL/GenBank/DDBJ whole genome shotgun (WGS) entry which is preliminary data.</text>
</comment>
<accession>A0AA36N340</accession>
<dbReference type="AlphaFoldDB" id="A0AA36N340"/>
<evidence type="ECO:0000313" key="3">
    <source>
        <dbReference type="Proteomes" id="UP001178507"/>
    </source>
</evidence>
<gene>
    <name evidence="2" type="ORF">EVOR1521_LOCUS15923</name>
</gene>
<feature type="non-terminal residue" evidence="2">
    <location>
        <position position="62"/>
    </location>
</feature>
<protein>
    <submittedName>
        <fullName evidence="2">Uncharacterized protein</fullName>
    </submittedName>
</protein>
<dbReference type="EMBL" id="CAUJNA010002091">
    <property type="protein sequence ID" value="CAJ1390528.1"/>
    <property type="molecule type" value="Genomic_DNA"/>
</dbReference>
<name>A0AA36N340_9DINO</name>
<keyword evidence="3" id="KW-1185">Reference proteome</keyword>
<sequence>AGRRRGTLLGGRGGDAGPPPGAADEDGAGSEVQDVQRASANHHGHHERLRGPLLGCGVALRC</sequence>
<organism evidence="2 3">
    <name type="scientific">Effrenium voratum</name>
    <dbReference type="NCBI Taxonomy" id="2562239"/>
    <lineage>
        <taxon>Eukaryota</taxon>
        <taxon>Sar</taxon>
        <taxon>Alveolata</taxon>
        <taxon>Dinophyceae</taxon>
        <taxon>Suessiales</taxon>
        <taxon>Symbiodiniaceae</taxon>
        <taxon>Effrenium</taxon>
    </lineage>
</organism>
<evidence type="ECO:0000313" key="2">
    <source>
        <dbReference type="EMBL" id="CAJ1390528.1"/>
    </source>
</evidence>
<reference evidence="2" key="1">
    <citation type="submission" date="2023-08" db="EMBL/GenBank/DDBJ databases">
        <authorList>
            <person name="Chen Y."/>
            <person name="Shah S."/>
            <person name="Dougan E. K."/>
            <person name="Thang M."/>
            <person name="Chan C."/>
        </authorList>
    </citation>
    <scope>NUCLEOTIDE SEQUENCE</scope>
</reference>
<feature type="region of interest" description="Disordered" evidence="1">
    <location>
        <begin position="1"/>
        <end position="50"/>
    </location>
</feature>
<feature type="non-terminal residue" evidence="2">
    <location>
        <position position="1"/>
    </location>
</feature>
<evidence type="ECO:0000256" key="1">
    <source>
        <dbReference type="SAM" id="MobiDB-lite"/>
    </source>
</evidence>
<dbReference type="Proteomes" id="UP001178507">
    <property type="component" value="Unassembled WGS sequence"/>
</dbReference>